<evidence type="ECO:0000259" key="1">
    <source>
        <dbReference type="Pfam" id="PF22494"/>
    </source>
</evidence>
<dbReference type="PANTHER" id="PTHR46928">
    <property type="entry name" value="MESENCHYME-SPECIFIC CELL SURFACE GLYCOPROTEIN"/>
    <property type="match status" value="1"/>
</dbReference>
<sequence length="536" mass="59236">MKTADQIAYDPQDKIIYLVGYSVLYVIDVSDPKNMVILHHQLYNKTQLTEIEFCDGFVFFSADDETSADTRLQGKVYVLKKYQANDADSLKVLHTVKVGAIPDSIKVTKDCRTVVVAVGGEAFGTGRDFQDPKGAVGIIKFPNGVQSVSTYTNLDFGEYNSKVFQLEKDGVRFIYRDNGNIFLRDAQPETIALNGDETIAYVCLQANNAIAEVNLVTGTITALRGLGYKPWSSYKLDASDRDGGIKMNTYDIRAFYQPDGIHHTTWNGKSIIITANEGFAKNYDDEIGWKEEIRGSKILASVSKKMPQILKTALADDRKLGRLIFGKFDGLNAEGEYDHLYTFGGRGISIRLASDMSVLYDSGSVVEEQSAKHLPDLFNCDGHPHSTARESMDTRSDNRGTECEAIETAVIDERLVIFVGCETPGAIYVFSVGDDFSATRFESIFTNIPRNDVTFADMYDKRILSEIDPEDIRYVTVSDSPINSSVLFVSSSESGTLSVFQVNVVNTNSGNRAGSSNSLGLVLATVVLVKLIWYLI</sequence>
<protein>
    <recommendedName>
        <fullName evidence="1">Choice-of-anchor I domain-containing protein</fullName>
    </recommendedName>
</protein>
<dbReference type="SUPFAM" id="SSF50969">
    <property type="entry name" value="YVTN repeat-like/Quinoprotein amine dehydrogenase"/>
    <property type="match status" value="1"/>
</dbReference>
<dbReference type="Proteomes" id="UP001347796">
    <property type="component" value="Unassembled WGS sequence"/>
</dbReference>
<dbReference type="PANTHER" id="PTHR46928:SF1">
    <property type="entry name" value="MESENCHYME-SPECIFIC CELL SURFACE GLYCOPROTEIN"/>
    <property type="match status" value="1"/>
</dbReference>
<dbReference type="AlphaFoldDB" id="A0AAN8KC89"/>
<comment type="caution">
    <text evidence="2">The sequence shown here is derived from an EMBL/GenBank/DDBJ whole genome shotgun (WGS) entry which is preliminary data.</text>
</comment>
<organism evidence="2 3">
    <name type="scientific">Patella caerulea</name>
    <name type="common">Rayed Mediterranean limpet</name>
    <dbReference type="NCBI Taxonomy" id="87958"/>
    <lineage>
        <taxon>Eukaryota</taxon>
        <taxon>Metazoa</taxon>
        <taxon>Spiralia</taxon>
        <taxon>Lophotrochozoa</taxon>
        <taxon>Mollusca</taxon>
        <taxon>Gastropoda</taxon>
        <taxon>Patellogastropoda</taxon>
        <taxon>Patelloidea</taxon>
        <taxon>Patellidae</taxon>
        <taxon>Patella</taxon>
    </lineage>
</organism>
<name>A0AAN8KC89_PATCE</name>
<dbReference type="InterPro" id="IPR015943">
    <property type="entry name" value="WD40/YVTN_repeat-like_dom_sf"/>
</dbReference>
<evidence type="ECO:0000313" key="3">
    <source>
        <dbReference type="Proteomes" id="UP001347796"/>
    </source>
</evidence>
<keyword evidence="3" id="KW-1185">Reference proteome</keyword>
<feature type="domain" description="Choice-of-anchor I" evidence="1">
    <location>
        <begin position="91"/>
        <end position="501"/>
    </location>
</feature>
<dbReference type="InterPro" id="IPR055188">
    <property type="entry name" value="Choice_anch_I"/>
</dbReference>
<reference evidence="2 3" key="1">
    <citation type="submission" date="2024-01" db="EMBL/GenBank/DDBJ databases">
        <title>The genome of the rayed Mediterranean limpet Patella caerulea (Linnaeus, 1758).</title>
        <authorList>
            <person name="Anh-Thu Weber A."/>
            <person name="Halstead-Nussloch G."/>
        </authorList>
    </citation>
    <scope>NUCLEOTIDE SEQUENCE [LARGE SCALE GENOMIC DNA]</scope>
    <source>
        <strain evidence="2">AATW-2023a</strain>
        <tissue evidence="2">Whole specimen</tissue>
    </source>
</reference>
<dbReference type="Gene3D" id="2.130.10.10">
    <property type="entry name" value="YVTN repeat-like/Quinoprotein amine dehydrogenase"/>
    <property type="match status" value="1"/>
</dbReference>
<proteinExistence type="predicted"/>
<evidence type="ECO:0000313" key="2">
    <source>
        <dbReference type="EMBL" id="KAK6195225.1"/>
    </source>
</evidence>
<gene>
    <name evidence="2" type="ORF">SNE40_000697</name>
</gene>
<dbReference type="EMBL" id="JAZGQO010000001">
    <property type="protein sequence ID" value="KAK6195225.1"/>
    <property type="molecule type" value="Genomic_DNA"/>
</dbReference>
<dbReference type="Pfam" id="PF22494">
    <property type="entry name" value="choice_anch_I"/>
    <property type="match status" value="1"/>
</dbReference>
<accession>A0AAN8KC89</accession>
<dbReference type="InterPro" id="IPR011044">
    <property type="entry name" value="Quino_amine_DH_bsu"/>
</dbReference>
<dbReference type="InterPro" id="IPR052956">
    <property type="entry name" value="Mesenchyme-surface_protein"/>
</dbReference>